<reference evidence="5" key="2">
    <citation type="submission" date="2025-09" db="UniProtKB">
        <authorList>
            <consortium name="Ensembl"/>
        </authorList>
    </citation>
    <scope>IDENTIFICATION</scope>
</reference>
<evidence type="ECO:0000256" key="2">
    <source>
        <dbReference type="ARBA" id="ARBA00023002"/>
    </source>
</evidence>
<comment type="similarity">
    <text evidence="1 3">Belongs to the short-chain dehydrogenases/reductases (SDR) family.</text>
</comment>
<gene>
    <name evidence="5" type="primary">RDH16</name>
</gene>
<dbReference type="STRING" id="39432.ENSSBOP00000020572"/>
<dbReference type="CTD" id="8608"/>
<dbReference type="GO" id="GO:0047023">
    <property type="term" value="F:androsterone dehydrogenase [NAD(P)+] activity"/>
    <property type="evidence" value="ECO:0007669"/>
    <property type="project" value="Ensembl"/>
</dbReference>
<dbReference type="Proteomes" id="UP000233220">
    <property type="component" value="Unplaced"/>
</dbReference>
<evidence type="ECO:0000256" key="3">
    <source>
        <dbReference type="RuleBase" id="RU000363"/>
    </source>
</evidence>
<evidence type="ECO:0000256" key="4">
    <source>
        <dbReference type="SAM" id="SignalP"/>
    </source>
</evidence>
<dbReference type="RefSeq" id="XP_003926501.1">
    <property type="nucleotide sequence ID" value="XM_003926452.2"/>
</dbReference>
<evidence type="ECO:0000256" key="1">
    <source>
        <dbReference type="ARBA" id="ARBA00006484"/>
    </source>
</evidence>
<accession>A0A2K6TLP1</accession>
<proteinExistence type="inferred from homology"/>
<dbReference type="FunFam" id="3.40.50.720:FF:000074">
    <property type="entry name" value="Retinol dehydrogenase type 1"/>
    <property type="match status" value="1"/>
</dbReference>
<dbReference type="InterPro" id="IPR002347">
    <property type="entry name" value="SDR_fam"/>
</dbReference>
<dbReference type="GO" id="GO:0004745">
    <property type="term" value="F:all-trans-retinol dehydrogenase (NAD+) activity"/>
    <property type="evidence" value="ECO:0007669"/>
    <property type="project" value="Ensembl"/>
</dbReference>
<dbReference type="OMA" id="FRWYQER"/>
<keyword evidence="2" id="KW-0560">Oxidoreductase</keyword>
<reference evidence="5" key="1">
    <citation type="submission" date="2025-08" db="UniProtKB">
        <authorList>
            <consortium name="Ensembl"/>
        </authorList>
    </citation>
    <scope>IDENTIFICATION</scope>
</reference>
<sequence>MWLYLAVFVGLYHLLRWYRERQVVSHLRDKCVFITGCDSGFGNLLARQLDERGLRVLAACLTEKGAEQLRRQTSDRLETVILDVSKTESVAAAAQWVEERVVDRGLWGLVNNAGIALPVAPNEWLTKQDFATVLDVNLLGLIDVTLNLLPLVRKARGRVVNVSSVLGRLTIFGGGYSISKYGVEAFSDSLRKELSDSGVKVAVIEPGYFKTPITNKDRIFKSMLDIWDRARPEVKQIYGEKFITSYKESIDQLEPKYTQDLSLVTNCIEHALTACHPRTRYSAGWDAKLLYLPMSYMPTFLADAIINWGSPRPGNAL</sequence>
<dbReference type="Gene3D" id="3.40.50.720">
    <property type="entry name" value="NAD(P)-binding Rossmann-like Domain"/>
    <property type="match status" value="1"/>
</dbReference>
<dbReference type="GeneTree" id="ENSGT00940000154118"/>
<protein>
    <submittedName>
        <fullName evidence="5">Retinol dehydrogenase 16</fullName>
    </submittedName>
</protein>
<evidence type="ECO:0000313" key="5">
    <source>
        <dbReference type="Ensembl" id="ENSSBOP00000020572.1"/>
    </source>
</evidence>
<dbReference type="AlphaFoldDB" id="A0A2K6TLP1"/>
<feature type="chain" id="PRO_5014407275" evidence="4">
    <location>
        <begin position="18"/>
        <end position="317"/>
    </location>
</feature>
<dbReference type="PROSITE" id="PS00061">
    <property type="entry name" value="ADH_SHORT"/>
    <property type="match status" value="1"/>
</dbReference>
<dbReference type="PRINTS" id="PR00081">
    <property type="entry name" value="GDHRDH"/>
</dbReference>
<dbReference type="SUPFAM" id="SSF51735">
    <property type="entry name" value="NAD(P)-binding Rossmann-fold domains"/>
    <property type="match status" value="1"/>
</dbReference>
<dbReference type="GO" id="GO:0047044">
    <property type="term" value="F:androstan-3-alpha,17-beta-diol dehydrogenase (NAD+) activity"/>
    <property type="evidence" value="ECO:0007669"/>
    <property type="project" value="Ensembl"/>
</dbReference>
<dbReference type="InterPro" id="IPR020904">
    <property type="entry name" value="Sc_DH/Rdtase_CS"/>
</dbReference>
<dbReference type="Pfam" id="PF00106">
    <property type="entry name" value="adh_short"/>
    <property type="match status" value="1"/>
</dbReference>
<evidence type="ECO:0000313" key="6">
    <source>
        <dbReference type="Proteomes" id="UP000233220"/>
    </source>
</evidence>
<dbReference type="InterPro" id="IPR036291">
    <property type="entry name" value="NAD(P)-bd_dom_sf"/>
</dbReference>
<dbReference type="Ensembl" id="ENSSBOT00000037404.1">
    <property type="protein sequence ID" value="ENSSBOP00000020572.1"/>
    <property type="gene ID" value="ENSSBOG00000026865.1"/>
</dbReference>
<dbReference type="OrthoDB" id="5296at2759"/>
<dbReference type="PANTHER" id="PTHR43313:SF11">
    <property type="entry name" value="RETINOL DEHYDROGENASE 16"/>
    <property type="match status" value="1"/>
</dbReference>
<dbReference type="GO" id="GO:0008202">
    <property type="term" value="P:steroid metabolic process"/>
    <property type="evidence" value="ECO:0007669"/>
    <property type="project" value="Ensembl"/>
</dbReference>
<dbReference type="PRINTS" id="PR00080">
    <property type="entry name" value="SDRFAMILY"/>
</dbReference>
<name>A0A2K6TLP1_SAIBB</name>
<keyword evidence="4" id="KW-0732">Signal</keyword>
<dbReference type="PANTHER" id="PTHR43313">
    <property type="entry name" value="SHORT-CHAIN DEHYDROGENASE/REDUCTASE FAMILY 9C"/>
    <property type="match status" value="1"/>
</dbReference>
<keyword evidence="6" id="KW-1185">Reference proteome</keyword>
<dbReference type="GeneID" id="101027950"/>
<dbReference type="KEGG" id="sbq:101027950"/>
<organism evidence="5 6">
    <name type="scientific">Saimiri boliviensis boliviensis</name>
    <name type="common">Bolivian squirrel monkey</name>
    <dbReference type="NCBI Taxonomy" id="39432"/>
    <lineage>
        <taxon>Eukaryota</taxon>
        <taxon>Metazoa</taxon>
        <taxon>Chordata</taxon>
        <taxon>Craniata</taxon>
        <taxon>Vertebrata</taxon>
        <taxon>Euteleostomi</taxon>
        <taxon>Mammalia</taxon>
        <taxon>Eutheria</taxon>
        <taxon>Euarchontoglires</taxon>
        <taxon>Primates</taxon>
        <taxon>Haplorrhini</taxon>
        <taxon>Platyrrhini</taxon>
        <taxon>Cebidae</taxon>
        <taxon>Saimiriinae</taxon>
        <taxon>Saimiri</taxon>
    </lineage>
</organism>
<feature type="signal peptide" evidence="4">
    <location>
        <begin position="1"/>
        <end position="17"/>
    </location>
</feature>